<sequence>MKDIPKDYEILLYRSQDGDVKIDVLAQSDTLWLTQKRMGELFAVQVPR</sequence>
<gene>
    <name evidence="1" type="ORF">MNBD_GAMMA24-95</name>
</gene>
<name>A0A3B1C2T0_9ZZZZ</name>
<evidence type="ECO:0000313" key="1">
    <source>
        <dbReference type="EMBL" id="VAX12985.1"/>
    </source>
</evidence>
<proteinExistence type="predicted"/>
<reference evidence="1" key="1">
    <citation type="submission" date="2018-06" db="EMBL/GenBank/DDBJ databases">
        <authorList>
            <person name="Zhirakovskaya E."/>
        </authorList>
    </citation>
    <scope>NUCLEOTIDE SEQUENCE</scope>
</reference>
<dbReference type="AlphaFoldDB" id="A0A3B1C2T0"/>
<accession>A0A3B1C2T0</accession>
<organism evidence="1">
    <name type="scientific">hydrothermal vent metagenome</name>
    <dbReference type="NCBI Taxonomy" id="652676"/>
    <lineage>
        <taxon>unclassified sequences</taxon>
        <taxon>metagenomes</taxon>
        <taxon>ecological metagenomes</taxon>
    </lineage>
</organism>
<evidence type="ECO:0008006" key="2">
    <source>
        <dbReference type="Google" id="ProtNLM"/>
    </source>
</evidence>
<protein>
    <recommendedName>
        <fullName evidence="2">DNA-binding protein in cluster with Type I restriction-modification system</fullName>
    </recommendedName>
</protein>
<dbReference type="EMBL" id="UOFZ01000080">
    <property type="protein sequence ID" value="VAX12985.1"/>
    <property type="molecule type" value="Genomic_DNA"/>
</dbReference>